<organism evidence="2 3">
    <name type="scientific">Nyctereutes procyonoides</name>
    <name type="common">Raccoon dog</name>
    <name type="synonym">Canis procyonoides</name>
    <dbReference type="NCBI Taxonomy" id="34880"/>
    <lineage>
        <taxon>Eukaryota</taxon>
        <taxon>Metazoa</taxon>
        <taxon>Chordata</taxon>
        <taxon>Craniata</taxon>
        <taxon>Vertebrata</taxon>
        <taxon>Euteleostomi</taxon>
        <taxon>Mammalia</taxon>
        <taxon>Eutheria</taxon>
        <taxon>Laurasiatheria</taxon>
        <taxon>Carnivora</taxon>
        <taxon>Caniformia</taxon>
        <taxon>Canidae</taxon>
        <taxon>Nyctereutes</taxon>
    </lineage>
</organism>
<protein>
    <submittedName>
        <fullName evidence="2">(raccoon dog) hypothetical protein</fullName>
    </submittedName>
</protein>
<dbReference type="AlphaFoldDB" id="A0A811Y049"/>
<feature type="compositionally biased region" description="Polar residues" evidence="1">
    <location>
        <begin position="138"/>
        <end position="157"/>
    </location>
</feature>
<feature type="compositionally biased region" description="Polar residues" evidence="1">
    <location>
        <begin position="39"/>
        <end position="48"/>
    </location>
</feature>
<proteinExistence type="predicted"/>
<feature type="region of interest" description="Disordered" evidence="1">
    <location>
        <begin position="36"/>
        <end position="57"/>
    </location>
</feature>
<dbReference type="EMBL" id="CAJHUB010000660">
    <property type="protein sequence ID" value="CAD7671070.1"/>
    <property type="molecule type" value="Genomic_DNA"/>
</dbReference>
<keyword evidence="3" id="KW-1185">Reference proteome</keyword>
<evidence type="ECO:0000313" key="3">
    <source>
        <dbReference type="Proteomes" id="UP000645828"/>
    </source>
</evidence>
<feature type="region of interest" description="Disordered" evidence="1">
    <location>
        <begin position="136"/>
        <end position="157"/>
    </location>
</feature>
<name>A0A811Y049_NYCPR</name>
<sequence>MLDSYFPSPFPKSVSHLPPLIALLLPPCLKIFTRGSLGGKSNRSPQMSSEKKRNPGRSALPTAELFIRLTKGHPQKQKTLRRWIGTGGDPRANLIFLRSRCGKKAKAVHRCTGCWRQKYSFGYSILRPLAGSRPLGHNLQSQPSNQALSCPSVSKTP</sequence>
<dbReference type="Proteomes" id="UP000645828">
    <property type="component" value="Unassembled WGS sequence"/>
</dbReference>
<comment type="caution">
    <text evidence="2">The sequence shown here is derived from an EMBL/GenBank/DDBJ whole genome shotgun (WGS) entry which is preliminary data.</text>
</comment>
<evidence type="ECO:0000256" key="1">
    <source>
        <dbReference type="SAM" id="MobiDB-lite"/>
    </source>
</evidence>
<evidence type="ECO:0000313" key="2">
    <source>
        <dbReference type="EMBL" id="CAD7671070.1"/>
    </source>
</evidence>
<accession>A0A811Y049</accession>
<reference evidence="2" key="1">
    <citation type="submission" date="2020-12" db="EMBL/GenBank/DDBJ databases">
        <authorList>
            <consortium name="Molecular Ecology Group"/>
        </authorList>
    </citation>
    <scope>NUCLEOTIDE SEQUENCE</scope>
    <source>
        <strain evidence="2">TBG_1078</strain>
    </source>
</reference>
<gene>
    <name evidence="2" type="ORF">NYPRO_LOCUS3865</name>
</gene>